<keyword evidence="9" id="KW-1185">Reference proteome</keyword>
<keyword evidence="4" id="KW-1015">Disulfide bond</keyword>
<evidence type="ECO:0000256" key="5">
    <source>
        <dbReference type="SAM" id="SignalP"/>
    </source>
</evidence>
<evidence type="ECO:0000259" key="6">
    <source>
        <dbReference type="PROSITE" id="PS50948"/>
    </source>
</evidence>
<keyword evidence="1" id="KW-0479">Metal-binding</keyword>
<dbReference type="Proteomes" id="UP001159405">
    <property type="component" value="Unassembled WGS sequence"/>
</dbReference>
<evidence type="ECO:0008006" key="10">
    <source>
        <dbReference type="Google" id="ProtNLM"/>
    </source>
</evidence>
<keyword evidence="5" id="KW-0732">Signal</keyword>
<keyword evidence="2" id="KW-0430">Lectin</keyword>
<dbReference type="PANTHER" id="PTHR16146:SF46">
    <property type="entry name" value="INTELECTIN-1A-RELATED"/>
    <property type="match status" value="1"/>
</dbReference>
<organism evidence="8 9">
    <name type="scientific">Porites lobata</name>
    <dbReference type="NCBI Taxonomy" id="104759"/>
    <lineage>
        <taxon>Eukaryota</taxon>
        <taxon>Metazoa</taxon>
        <taxon>Cnidaria</taxon>
        <taxon>Anthozoa</taxon>
        <taxon>Hexacorallia</taxon>
        <taxon>Scleractinia</taxon>
        <taxon>Fungiina</taxon>
        <taxon>Poritidae</taxon>
        <taxon>Porites</taxon>
    </lineage>
</organism>
<feature type="signal peptide" evidence="5">
    <location>
        <begin position="1"/>
        <end position="21"/>
    </location>
</feature>
<dbReference type="NCBIfam" id="NF040941">
    <property type="entry name" value="GGGWT_bact"/>
    <property type="match status" value="2"/>
</dbReference>
<dbReference type="SUPFAM" id="SSF57414">
    <property type="entry name" value="Hairpin loop containing domain-like"/>
    <property type="match status" value="1"/>
</dbReference>
<keyword evidence="3" id="KW-0106">Calcium</keyword>
<dbReference type="PROSITE" id="PS50948">
    <property type="entry name" value="PAN"/>
    <property type="match status" value="1"/>
</dbReference>
<dbReference type="InterPro" id="IPR003609">
    <property type="entry name" value="Pan_app"/>
</dbReference>
<dbReference type="InterPro" id="IPR036056">
    <property type="entry name" value="Fibrinogen-like_C"/>
</dbReference>
<dbReference type="InterPro" id="IPR014716">
    <property type="entry name" value="Fibrinogen_a/b/g_C_1"/>
</dbReference>
<evidence type="ECO:0000256" key="1">
    <source>
        <dbReference type="ARBA" id="ARBA00022723"/>
    </source>
</evidence>
<dbReference type="EMBL" id="CALNXK010000230">
    <property type="protein sequence ID" value="CAH3177767.1"/>
    <property type="molecule type" value="Genomic_DNA"/>
</dbReference>
<sequence length="481" mass="54662">MAASRLIGLVFLTANVLMAMALVISNSDFCASVFETQTDHVLVGHVMSTSTVADEFECHQKCLRNNSCKSFNVHPGADIAKRLCELNNKTRKMKPDDFIKKKGSSYYGQVKVSCQDLPTNKKKQSGHCHPDYKGKRCEILKQGWNSKQPAYSCKSILDSGDSKGDGRYWIDPENSGNPLNVYCDMTTDGGGWLLVSNITMESSTPPLRCQARLHMLAGVTTDINANVYRHSLWEYSKRFHCSFEWHLTPHMTLSIKTFSEPMTINIQNRKHIRPFYPFNSVRAAFLKSCLCFLCPGKLPLKCFSCFVSALQQNRAQSRLLLYLFYEKESVKFPTHSYFQNKLFFQSERKCHHVSCRDLPTNKKKQTGHCHSDYKGNRCEIRSEYLPYIPAYSRKSIRDSGYSKRERRYWIDSENGGNPLNVYCDMTTYGGGWLLVSNIVIGSTPPSQLPVKTSYRGISSDQMVLTKTAMNELRSLACLSPS</sequence>
<dbReference type="PROSITE" id="PS51406">
    <property type="entry name" value="FIBRINOGEN_C_2"/>
    <property type="match status" value="1"/>
</dbReference>
<feature type="domain" description="Fibrinogen C-terminal" evidence="7">
    <location>
        <begin position="144"/>
        <end position="197"/>
    </location>
</feature>
<evidence type="ECO:0000256" key="4">
    <source>
        <dbReference type="ARBA" id="ARBA00023157"/>
    </source>
</evidence>
<dbReference type="SMART" id="SM00473">
    <property type="entry name" value="PAN_AP"/>
    <property type="match status" value="1"/>
</dbReference>
<evidence type="ECO:0000259" key="7">
    <source>
        <dbReference type="PROSITE" id="PS51406"/>
    </source>
</evidence>
<evidence type="ECO:0000313" key="9">
    <source>
        <dbReference type="Proteomes" id="UP001159405"/>
    </source>
</evidence>
<evidence type="ECO:0000313" key="8">
    <source>
        <dbReference type="EMBL" id="CAH3177767.1"/>
    </source>
</evidence>
<dbReference type="PANTHER" id="PTHR16146">
    <property type="entry name" value="INTELECTIN"/>
    <property type="match status" value="1"/>
</dbReference>
<accession>A0ABN8RHT2</accession>
<proteinExistence type="predicted"/>
<dbReference type="Gene3D" id="3.50.4.10">
    <property type="entry name" value="Hepatocyte Growth Factor"/>
    <property type="match status" value="1"/>
</dbReference>
<dbReference type="InterPro" id="IPR002181">
    <property type="entry name" value="Fibrinogen_a/b/g_C_dom"/>
</dbReference>
<dbReference type="CDD" id="cd01099">
    <property type="entry name" value="PAN_AP_HGF"/>
    <property type="match status" value="1"/>
</dbReference>
<dbReference type="SUPFAM" id="SSF56496">
    <property type="entry name" value="Fibrinogen C-terminal domain-like"/>
    <property type="match status" value="2"/>
</dbReference>
<evidence type="ECO:0000256" key="3">
    <source>
        <dbReference type="ARBA" id="ARBA00022837"/>
    </source>
</evidence>
<dbReference type="Pfam" id="PF00147">
    <property type="entry name" value="Fibrinogen_C"/>
    <property type="match status" value="2"/>
</dbReference>
<feature type="chain" id="PRO_5046887117" description="Fibrinogen C-terminal domain-containing protein" evidence="5">
    <location>
        <begin position="22"/>
        <end position="481"/>
    </location>
</feature>
<protein>
    <recommendedName>
        <fullName evidence="10">Fibrinogen C-terminal domain-containing protein</fullName>
    </recommendedName>
</protein>
<reference evidence="8 9" key="1">
    <citation type="submission" date="2022-05" db="EMBL/GenBank/DDBJ databases">
        <authorList>
            <consortium name="Genoscope - CEA"/>
            <person name="William W."/>
        </authorList>
    </citation>
    <scope>NUCLEOTIDE SEQUENCE [LARGE SCALE GENOMIC DNA]</scope>
</reference>
<dbReference type="Pfam" id="PF00024">
    <property type="entry name" value="PAN_1"/>
    <property type="match status" value="1"/>
</dbReference>
<evidence type="ECO:0000256" key="2">
    <source>
        <dbReference type="ARBA" id="ARBA00022734"/>
    </source>
</evidence>
<gene>
    <name evidence="8" type="ORF">PLOB_00019965</name>
</gene>
<feature type="domain" description="Apple" evidence="6">
    <location>
        <begin position="30"/>
        <end position="114"/>
    </location>
</feature>
<dbReference type="Gene3D" id="3.90.215.10">
    <property type="entry name" value="Gamma Fibrinogen, chain A, domain 1"/>
    <property type="match status" value="2"/>
</dbReference>
<comment type="caution">
    <text evidence="8">The sequence shown here is derived from an EMBL/GenBank/DDBJ whole genome shotgun (WGS) entry which is preliminary data.</text>
</comment>
<name>A0ABN8RHT2_9CNID</name>